<dbReference type="EMBL" id="CP000975">
    <property type="protein sequence ID" value="ACD84343.1"/>
    <property type="molecule type" value="Genomic_DNA"/>
</dbReference>
<protein>
    <submittedName>
        <fullName evidence="1">Uncharacterized protein</fullName>
    </submittedName>
</protein>
<accession>B3E0B4</accession>
<dbReference type="AlphaFoldDB" id="B3E0B4"/>
<sequence length="66" mass="7791">MKPFIKNIQNNLINLSLEEIKELLQKAGINYLTDEEIIWIWNHPHDVATTIRKAIAEYRSGNMRQL</sequence>
<gene>
    <name evidence="1" type="ordered locus">Minf_2289</name>
</gene>
<dbReference type="RefSeq" id="WP_012464623.1">
    <property type="nucleotide sequence ID" value="NC_010794.1"/>
</dbReference>
<evidence type="ECO:0000313" key="2">
    <source>
        <dbReference type="Proteomes" id="UP000009149"/>
    </source>
</evidence>
<reference evidence="1 2" key="1">
    <citation type="journal article" date="2008" name="Biol. Direct">
        <title>Complete genome sequence of the extremely acidophilic methanotroph isolate V4, Methylacidiphilum infernorum, a representative of the bacterial phylum Verrucomicrobia.</title>
        <authorList>
            <person name="Hou S."/>
            <person name="Makarova K.S."/>
            <person name="Saw J.H."/>
            <person name="Senin P."/>
            <person name="Ly B.V."/>
            <person name="Zhou Z."/>
            <person name="Ren Y."/>
            <person name="Wang J."/>
            <person name="Galperin M.Y."/>
            <person name="Omelchenko M.V."/>
            <person name="Wolf Y.I."/>
            <person name="Yutin N."/>
            <person name="Koonin E.V."/>
            <person name="Stott M.B."/>
            <person name="Mountain B.W."/>
            <person name="Crowe M.A."/>
            <person name="Smirnova A.V."/>
            <person name="Dunfield P.F."/>
            <person name="Feng L."/>
            <person name="Wang L."/>
            <person name="Alam M."/>
        </authorList>
    </citation>
    <scope>NUCLEOTIDE SEQUENCE [LARGE SCALE GENOMIC DNA]</scope>
    <source>
        <strain evidence="2">Isolate V4</strain>
    </source>
</reference>
<organism evidence="1 2">
    <name type="scientific">Methylacidiphilum infernorum (isolate V4)</name>
    <name type="common">Methylokorus infernorum (strain V4)</name>
    <dbReference type="NCBI Taxonomy" id="481448"/>
    <lineage>
        <taxon>Bacteria</taxon>
        <taxon>Pseudomonadati</taxon>
        <taxon>Verrucomicrobiota</taxon>
        <taxon>Methylacidiphilae</taxon>
        <taxon>Methylacidiphilales</taxon>
        <taxon>Methylacidiphilaceae</taxon>
        <taxon>Methylacidiphilum (ex Ratnadevi et al. 2023)</taxon>
    </lineage>
</organism>
<name>B3E0B4_METI4</name>
<evidence type="ECO:0000313" key="1">
    <source>
        <dbReference type="EMBL" id="ACD84343.1"/>
    </source>
</evidence>
<dbReference type="STRING" id="481448.Minf_2289"/>
<dbReference type="KEGG" id="min:Minf_2289"/>
<proteinExistence type="predicted"/>
<dbReference type="HOGENOM" id="CLU_2826179_0_0_0"/>
<dbReference type="Proteomes" id="UP000009149">
    <property type="component" value="Chromosome"/>
</dbReference>